<dbReference type="Gene3D" id="3.40.50.1820">
    <property type="entry name" value="alpha/beta hydrolase"/>
    <property type="match status" value="1"/>
</dbReference>
<dbReference type="Proteomes" id="UP001501509">
    <property type="component" value="Unassembled WGS sequence"/>
</dbReference>
<sequence>MSAFTSDPTRRSVLTSAGTAALLLAATGTAAAGRPPATARGGIRLALPRPTGPYPVGTTSLHLIDRSRQDPWMVPATPRELMISLWYPARVGGGHRVAPWLPPATLALYRQQTARSLQTSLDNVDFPQTHARHDAPFKTRRQGHPLVLFSPGYRAMRELGSSLVEDLASHGYVVVTIGHTHEAQIVEFPGGRIELGHLPARPTDDDAALALRVRQDDTRFVLDTLSAKRGRLPHGSLDMSKVGMFGHSLGGATAAEAMAHDPRILAGANLDGSIIGPVAETGLDRPFLLMASTGHGRDNDPSWAQFWSHLRGWHRHLLLRDSGHQTYTDLAPLARQLINKLPIPPQVVTALTNDIGTINASRAITAQRAYLGAYFDLHLRHRDGHLFSKPSSRYPEIEFIP</sequence>
<keyword evidence="3" id="KW-0443">Lipid metabolism</keyword>
<dbReference type="InterPro" id="IPR029058">
    <property type="entry name" value="AB_hydrolase_fold"/>
</dbReference>
<evidence type="ECO:0000256" key="4">
    <source>
        <dbReference type="SAM" id="MobiDB-lite"/>
    </source>
</evidence>
<reference evidence="7" key="1">
    <citation type="journal article" date="2019" name="Int. J. Syst. Evol. Microbiol.">
        <title>The Global Catalogue of Microorganisms (GCM) 10K type strain sequencing project: providing services to taxonomists for standard genome sequencing and annotation.</title>
        <authorList>
            <consortium name="The Broad Institute Genomics Platform"/>
            <consortium name="The Broad Institute Genome Sequencing Center for Infectious Disease"/>
            <person name="Wu L."/>
            <person name="Ma J."/>
        </authorList>
    </citation>
    <scope>NUCLEOTIDE SEQUENCE [LARGE SCALE GENOMIC DNA]</scope>
    <source>
        <strain evidence="7">JCM 6833</strain>
    </source>
</reference>
<keyword evidence="1 6" id="KW-0378">Hydrolase</keyword>
<name>A0ABP6BVA6_9ACTN</name>
<keyword evidence="5" id="KW-0732">Signal</keyword>
<dbReference type="RefSeq" id="WP_344539957.1">
    <property type="nucleotide sequence ID" value="NZ_BAAATD010000002.1"/>
</dbReference>
<dbReference type="PANTHER" id="PTHR10272:SF0">
    <property type="entry name" value="PLATELET-ACTIVATING FACTOR ACETYLHYDROLASE"/>
    <property type="match status" value="1"/>
</dbReference>
<organism evidence="6 7">
    <name type="scientific">Actinomadura fulvescens</name>
    <dbReference type="NCBI Taxonomy" id="46160"/>
    <lineage>
        <taxon>Bacteria</taxon>
        <taxon>Bacillati</taxon>
        <taxon>Actinomycetota</taxon>
        <taxon>Actinomycetes</taxon>
        <taxon>Streptosporangiales</taxon>
        <taxon>Thermomonosporaceae</taxon>
        <taxon>Actinomadura</taxon>
    </lineage>
</organism>
<dbReference type="PROSITE" id="PS51318">
    <property type="entry name" value="TAT"/>
    <property type="match status" value="1"/>
</dbReference>
<evidence type="ECO:0000313" key="6">
    <source>
        <dbReference type="EMBL" id="GAA2587604.1"/>
    </source>
</evidence>
<gene>
    <name evidence="6" type="ORF">GCM10010411_20550</name>
</gene>
<evidence type="ECO:0000256" key="5">
    <source>
        <dbReference type="SAM" id="SignalP"/>
    </source>
</evidence>
<evidence type="ECO:0000256" key="2">
    <source>
        <dbReference type="ARBA" id="ARBA00022963"/>
    </source>
</evidence>
<feature type="compositionally biased region" description="Low complexity" evidence="4">
    <location>
        <begin position="31"/>
        <end position="42"/>
    </location>
</feature>
<dbReference type="PANTHER" id="PTHR10272">
    <property type="entry name" value="PLATELET-ACTIVATING FACTOR ACETYLHYDROLASE"/>
    <property type="match status" value="1"/>
</dbReference>
<feature type="chain" id="PRO_5045163165" evidence="5">
    <location>
        <begin position="33"/>
        <end position="401"/>
    </location>
</feature>
<accession>A0ABP6BVA6</accession>
<dbReference type="SUPFAM" id="SSF53474">
    <property type="entry name" value="alpha/beta-Hydrolases"/>
    <property type="match status" value="1"/>
</dbReference>
<evidence type="ECO:0000256" key="3">
    <source>
        <dbReference type="ARBA" id="ARBA00023098"/>
    </source>
</evidence>
<dbReference type="InterPro" id="IPR006311">
    <property type="entry name" value="TAT_signal"/>
</dbReference>
<keyword evidence="2" id="KW-0442">Lipid degradation</keyword>
<dbReference type="GO" id="GO:0016787">
    <property type="term" value="F:hydrolase activity"/>
    <property type="evidence" value="ECO:0007669"/>
    <property type="project" value="UniProtKB-KW"/>
</dbReference>
<feature type="region of interest" description="Disordered" evidence="4">
    <location>
        <begin position="31"/>
        <end position="51"/>
    </location>
</feature>
<comment type="caution">
    <text evidence="6">The sequence shown here is derived from an EMBL/GenBank/DDBJ whole genome shotgun (WGS) entry which is preliminary data.</text>
</comment>
<dbReference type="EMBL" id="BAAATD010000002">
    <property type="protein sequence ID" value="GAA2587604.1"/>
    <property type="molecule type" value="Genomic_DNA"/>
</dbReference>
<evidence type="ECO:0000256" key="1">
    <source>
        <dbReference type="ARBA" id="ARBA00022801"/>
    </source>
</evidence>
<evidence type="ECO:0000313" key="7">
    <source>
        <dbReference type="Proteomes" id="UP001501509"/>
    </source>
</evidence>
<feature type="signal peptide" evidence="5">
    <location>
        <begin position="1"/>
        <end position="32"/>
    </location>
</feature>
<proteinExistence type="predicted"/>
<dbReference type="Pfam" id="PF03403">
    <property type="entry name" value="PAF-AH_p_II"/>
    <property type="match status" value="2"/>
</dbReference>
<keyword evidence="7" id="KW-1185">Reference proteome</keyword>
<protein>
    <submittedName>
        <fullName evidence="6">Alpha/beta hydrolase</fullName>
    </submittedName>
</protein>